<dbReference type="AlphaFoldDB" id="A0AAD4YVX2"/>
<keyword evidence="1 2" id="KW-0902">Two-component regulatory system</keyword>
<name>A0AAD4YVX2_PRUDU</name>
<evidence type="ECO:0000313" key="3">
    <source>
        <dbReference type="EMBL" id="KAI5322658.1"/>
    </source>
</evidence>
<comment type="caution">
    <text evidence="3">The sequence shown here is derived from an EMBL/GenBank/DDBJ whole genome shotgun (WGS) entry which is preliminary data.</text>
</comment>
<sequence length="224" mass="25464">MAVSSCIMELEMGCLSFHSCYATRYGAARQRNSHHGCATERWPVVEKWNSSGVATLVLVGTMGQNNPNRFPFPDARRERGLLRGLNHSMYDQNKQGIVNNQFSQIQTLKSDADPDCAVRLINIYLLDVERMLSELTSLSDLPDVDFSKLATLARSIEEKSSLVGAEHVRSACADLIQACERMHKQNFLRALGWIKNEFAHTRNKLDSFVQMERRIFRVEGREVK</sequence>
<dbReference type="PANTHER" id="PTHR28242">
    <property type="entry name" value="PHOSPHORELAY INTERMEDIATE PROTEIN YPD1"/>
    <property type="match status" value="1"/>
</dbReference>
<dbReference type="GO" id="GO:0009927">
    <property type="term" value="F:histidine phosphotransfer kinase activity"/>
    <property type="evidence" value="ECO:0007669"/>
    <property type="project" value="UniProtKB-UniRule"/>
</dbReference>
<protein>
    <recommendedName>
        <fullName evidence="2">Histidine-containing phosphotransfer protein</fullName>
    </recommendedName>
</protein>
<comment type="function">
    <text evidence="2">Functions as a two-component phosphorelay mediators between cytokinin sensor histidine kinases and response regulators (B-type ARRs). Plays an important role in propagating cytokinin signal transduction.</text>
</comment>
<dbReference type="GO" id="GO:0005829">
    <property type="term" value="C:cytosol"/>
    <property type="evidence" value="ECO:0007669"/>
    <property type="project" value="UniProtKB-SubCell"/>
</dbReference>
<dbReference type="GO" id="GO:0005634">
    <property type="term" value="C:nucleus"/>
    <property type="evidence" value="ECO:0007669"/>
    <property type="project" value="UniProtKB-SubCell"/>
</dbReference>
<keyword evidence="2" id="KW-0932">Cytokinin signaling pathway</keyword>
<evidence type="ECO:0000313" key="4">
    <source>
        <dbReference type="Proteomes" id="UP001054821"/>
    </source>
</evidence>
<dbReference type="Gene3D" id="1.20.120.160">
    <property type="entry name" value="HPT domain"/>
    <property type="match status" value="1"/>
</dbReference>
<dbReference type="GO" id="GO:0000160">
    <property type="term" value="P:phosphorelay signal transduction system"/>
    <property type="evidence" value="ECO:0007669"/>
    <property type="project" value="UniProtKB-UniRule"/>
</dbReference>
<evidence type="ECO:0000256" key="1">
    <source>
        <dbReference type="ARBA" id="ARBA00023012"/>
    </source>
</evidence>
<reference evidence="3 4" key="1">
    <citation type="journal article" date="2022" name="G3 (Bethesda)">
        <title>Whole-genome sequence and methylome profiling of the almond [Prunus dulcis (Mill.) D.A. Webb] cultivar 'Nonpareil'.</title>
        <authorList>
            <person name="D'Amico-Willman K.M."/>
            <person name="Ouma W.Z."/>
            <person name="Meulia T."/>
            <person name="Sideli G.M."/>
            <person name="Gradziel T.M."/>
            <person name="Fresnedo-Ramirez J."/>
        </authorList>
    </citation>
    <scope>NUCLEOTIDE SEQUENCE [LARGE SCALE GENOMIC DNA]</scope>
    <source>
        <strain evidence="3">Clone GOH B32 T37-40</strain>
    </source>
</reference>
<dbReference type="EMBL" id="JAJFAZ020000006">
    <property type="protein sequence ID" value="KAI5322658.1"/>
    <property type="molecule type" value="Genomic_DNA"/>
</dbReference>
<accession>A0AAD4YVX2</accession>
<dbReference type="Proteomes" id="UP001054821">
    <property type="component" value="Chromosome 6"/>
</dbReference>
<dbReference type="InterPro" id="IPR036641">
    <property type="entry name" value="HPT_dom_sf"/>
</dbReference>
<dbReference type="SUPFAM" id="SSF47226">
    <property type="entry name" value="Histidine-containing phosphotransfer domain, HPT domain"/>
    <property type="match status" value="1"/>
</dbReference>
<dbReference type="PANTHER" id="PTHR28242:SF7">
    <property type="entry name" value="HISTIDINE-CONTAINING PHOSPHOTRANSFER PROTEIN"/>
    <property type="match status" value="1"/>
</dbReference>
<proteinExistence type="predicted"/>
<keyword evidence="4" id="KW-1185">Reference proteome</keyword>
<comment type="domain">
    <text evidence="2">Histidine-containing phosphotransfer domain (HPt) contains an active histidine that mediates the phosphotransfer.</text>
</comment>
<dbReference type="GO" id="GO:0009736">
    <property type="term" value="P:cytokinin-activated signaling pathway"/>
    <property type="evidence" value="ECO:0007669"/>
    <property type="project" value="UniProtKB-KW"/>
</dbReference>
<evidence type="ECO:0000256" key="2">
    <source>
        <dbReference type="RuleBase" id="RU369004"/>
    </source>
</evidence>
<gene>
    <name evidence="3" type="ORF">L3X38_031730</name>
</gene>
<dbReference type="InterPro" id="IPR045871">
    <property type="entry name" value="AHP1-5/YPD1"/>
</dbReference>
<comment type="subcellular location">
    <subcellularLocation>
        <location evidence="2">Cytoplasm</location>
        <location evidence="2">Cytosol</location>
    </subcellularLocation>
    <subcellularLocation>
        <location evidence="2">Nucleus</location>
    </subcellularLocation>
</comment>
<organism evidence="3 4">
    <name type="scientific">Prunus dulcis</name>
    <name type="common">Almond</name>
    <name type="synonym">Amygdalus dulcis</name>
    <dbReference type="NCBI Taxonomy" id="3755"/>
    <lineage>
        <taxon>Eukaryota</taxon>
        <taxon>Viridiplantae</taxon>
        <taxon>Streptophyta</taxon>
        <taxon>Embryophyta</taxon>
        <taxon>Tracheophyta</taxon>
        <taxon>Spermatophyta</taxon>
        <taxon>Magnoliopsida</taxon>
        <taxon>eudicotyledons</taxon>
        <taxon>Gunneridae</taxon>
        <taxon>Pentapetalae</taxon>
        <taxon>rosids</taxon>
        <taxon>fabids</taxon>
        <taxon>Rosales</taxon>
        <taxon>Rosaceae</taxon>
        <taxon>Amygdaloideae</taxon>
        <taxon>Amygdaleae</taxon>
        <taxon>Prunus</taxon>
    </lineage>
</organism>
<dbReference type="GO" id="GO:0043424">
    <property type="term" value="F:protein histidine kinase binding"/>
    <property type="evidence" value="ECO:0007669"/>
    <property type="project" value="UniProtKB-UniRule"/>
</dbReference>